<protein>
    <submittedName>
        <fullName evidence="1">Uncharacterized protein</fullName>
    </submittedName>
</protein>
<accession>A0A0V0T9W2</accession>
<name>A0A0V0T9W2_9BILA</name>
<dbReference type="GO" id="GO:0003676">
    <property type="term" value="F:nucleic acid binding"/>
    <property type="evidence" value="ECO:0007669"/>
    <property type="project" value="InterPro"/>
</dbReference>
<organism evidence="1 2">
    <name type="scientific">Trichinella murrelli</name>
    <dbReference type="NCBI Taxonomy" id="144512"/>
    <lineage>
        <taxon>Eukaryota</taxon>
        <taxon>Metazoa</taxon>
        <taxon>Ecdysozoa</taxon>
        <taxon>Nematoda</taxon>
        <taxon>Enoplea</taxon>
        <taxon>Dorylaimia</taxon>
        <taxon>Trichinellida</taxon>
        <taxon>Trichinellidae</taxon>
        <taxon>Trichinella</taxon>
    </lineage>
</organism>
<dbReference type="EMBL" id="JYDJ01000406">
    <property type="protein sequence ID" value="KRX35835.1"/>
    <property type="molecule type" value="Genomic_DNA"/>
</dbReference>
<dbReference type="Gene3D" id="3.30.420.10">
    <property type="entry name" value="Ribonuclease H-like superfamily/Ribonuclease H"/>
    <property type="match status" value="1"/>
</dbReference>
<sequence>MENTLIRFRSYFQITLKLNRRTALLPPAGHVVEQIVQRTHEIEMHAVVNQTFPPLRRRFWVMRDSRPFCSLMNELPLEMLEPTFPFHQVGLDFVEPLHVRDENQAIKKVYICLFTCMVTNVVHLELVTDMTTTCFLTFKQADSFVPALLVRESSGKLLEELAKRCIEWKYSMEGAPWNGSLWERFVCSSKNALRKVLGTSLLRSDELQTILCKLEARINDRLLALLSKTP</sequence>
<dbReference type="InterPro" id="IPR012337">
    <property type="entry name" value="RNaseH-like_sf"/>
</dbReference>
<comment type="caution">
    <text evidence="1">The sequence shown here is derived from an EMBL/GenBank/DDBJ whole genome shotgun (WGS) entry which is preliminary data.</text>
</comment>
<proteinExistence type="predicted"/>
<dbReference type="InterPro" id="IPR036397">
    <property type="entry name" value="RNaseH_sf"/>
</dbReference>
<dbReference type="PANTHER" id="PTHR47331">
    <property type="entry name" value="PHD-TYPE DOMAIN-CONTAINING PROTEIN"/>
    <property type="match status" value="1"/>
</dbReference>
<keyword evidence="2" id="KW-1185">Reference proteome</keyword>
<gene>
    <name evidence="1" type="ORF">T05_7183</name>
</gene>
<dbReference type="STRING" id="144512.A0A0V0T9W2"/>
<evidence type="ECO:0000313" key="1">
    <source>
        <dbReference type="EMBL" id="KRX35835.1"/>
    </source>
</evidence>
<reference evidence="1 2" key="1">
    <citation type="submission" date="2015-01" db="EMBL/GenBank/DDBJ databases">
        <title>Evolution of Trichinella species and genotypes.</title>
        <authorList>
            <person name="Korhonen P.K."/>
            <person name="Edoardo P."/>
            <person name="Giuseppe L.R."/>
            <person name="Gasser R.B."/>
        </authorList>
    </citation>
    <scope>NUCLEOTIDE SEQUENCE [LARGE SCALE GENOMIC DNA]</scope>
    <source>
        <strain evidence="1">ISS417</strain>
    </source>
</reference>
<dbReference type="SUPFAM" id="SSF53098">
    <property type="entry name" value="Ribonuclease H-like"/>
    <property type="match status" value="1"/>
</dbReference>
<dbReference type="AlphaFoldDB" id="A0A0V0T9W2"/>
<dbReference type="Proteomes" id="UP000055048">
    <property type="component" value="Unassembled WGS sequence"/>
</dbReference>
<evidence type="ECO:0000313" key="2">
    <source>
        <dbReference type="Proteomes" id="UP000055048"/>
    </source>
</evidence>